<evidence type="ECO:0000256" key="3">
    <source>
        <dbReference type="ARBA" id="ARBA00023163"/>
    </source>
</evidence>
<dbReference type="SMART" id="SM00345">
    <property type="entry name" value="HTH_GNTR"/>
    <property type="match status" value="1"/>
</dbReference>
<dbReference type="PANTHER" id="PTHR43537:SF20">
    <property type="entry name" value="HTH-TYPE TRANSCRIPTIONAL REPRESSOR GLAR"/>
    <property type="match status" value="1"/>
</dbReference>
<keyword evidence="1" id="KW-0805">Transcription regulation</keyword>
<accession>Q6N281</accession>
<sequence length="243" mass="26812">MSSVSPILHYALDGDGPRSLTSAVQERIRADILATRLLPGQKLHIAGLAKQFSVSLAAVREALSRLVADGLVQAADQRGFRVSPVSLQDLADVTRSRIEIEGLMLRRSIELGDEAWLNAVEAAWSALKAFPHRFPGDDPLQYDEWAKRHNAFHLVLVSGCDSPWLLRFRKLLHEQSERYRRLSIRRDSGRDPADVEVEHAAIVEAVIRRDAEAAIAALAKHFTATKDSVAISSGGILEVDRAV</sequence>
<feature type="domain" description="HTH gntR-type" evidence="4">
    <location>
        <begin position="18"/>
        <end position="85"/>
    </location>
</feature>
<evidence type="ECO:0000256" key="1">
    <source>
        <dbReference type="ARBA" id="ARBA00023015"/>
    </source>
</evidence>
<evidence type="ECO:0000313" key="5">
    <source>
        <dbReference type="EMBL" id="CAE29610.1"/>
    </source>
</evidence>
<dbReference type="GO" id="GO:0003677">
    <property type="term" value="F:DNA binding"/>
    <property type="evidence" value="ECO:0007669"/>
    <property type="project" value="UniProtKB-KW"/>
</dbReference>
<protein>
    <submittedName>
        <fullName evidence="5">Bacterial regulatory protein, GntR family</fullName>
    </submittedName>
</protein>
<dbReference type="PANTHER" id="PTHR43537">
    <property type="entry name" value="TRANSCRIPTIONAL REGULATOR, GNTR FAMILY"/>
    <property type="match status" value="1"/>
</dbReference>
<reference evidence="5" key="1">
    <citation type="journal article" date="2004" name="Nat. Biotechnol.">
        <title>Complete genome sequence of the metabolically versatile photosynthetic bacterium Rhodopseudomonas palustris.</title>
        <authorList>
            <person name="Larimer F.W."/>
            <person name="Chain P."/>
            <person name="Hauser L."/>
            <person name="Lamerdin J."/>
            <person name="Malfatti S."/>
            <person name="Do L."/>
            <person name="Land M.L."/>
            <person name="Pelletier D.A."/>
            <person name="Beatty J.T."/>
            <person name="Lang A.S."/>
            <person name="Tabita F.R."/>
            <person name="Gibson J.L."/>
            <person name="Hanson T.E."/>
            <person name="Bobst C."/>
            <person name="Torres J.L."/>
            <person name="Peres C."/>
            <person name="Harrison F.H."/>
            <person name="Gibson J."/>
            <person name="Harwood C.S."/>
        </authorList>
    </citation>
    <scope>NUCLEOTIDE SEQUENCE [LARGE SCALE GENOMIC DNA]</scope>
    <source>
        <strain evidence="5">CGA009</strain>
    </source>
</reference>
<dbReference type="SUPFAM" id="SSF48008">
    <property type="entry name" value="GntR ligand-binding domain-like"/>
    <property type="match status" value="1"/>
</dbReference>
<dbReference type="InterPro" id="IPR036390">
    <property type="entry name" value="WH_DNA-bd_sf"/>
</dbReference>
<name>Q6N281_RHOPA</name>
<dbReference type="eggNOG" id="COG1802">
    <property type="taxonomic scope" value="Bacteria"/>
</dbReference>
<keyword evidence="3" id="KW-0804">Transcription</keyword>
<dbReference type="InterPro" id="IPR036388">
    <property type="entry name" value="WH-like_DNA-bd_sf"/>
</dbReference>
<dbReference type="PROSITE" id="PS50949">
    <property type="entry name" value="HTH_GNTR"/>
    <property type="match status" value="1"/>
</dbReference>
<dbReference type="InterPro" id="IPR011711">
    <property type="entry name" value="GntR_C"/>
</dbReference>
<dbReference type="InterPro" id="IPR008920">
    <property type="entry name" value="TF_FadR/GntR_C"/>
</dbReference>
<dbReference type="InterPro" id="IPR000524">
    <property type="entry name" value="Tscrpt_reg_HTH_GntR"/>
</dbReference>
<dbReference type="STRING" id="258594.RPA4169"/>
<evidence type="ECO:0000259" key="4">
    <source>
        <dbReference type="PROSITE" id="PS50949"/>
    </source>
</evidence>
<dbReference type="HOGENOM" id="CLU_017584_5_3_5"/>
<dbReference type="Gene3D" id="1.10.10.10">
    <property type="entry name" value="Winged helix-like DNA-binding domain superfamily/Winged helix DNA-binding domain"/>
    <property type="match status" value="1"/>
</dbReference>
<dbReference type="EMBL" id="BX572606">
    <property type="protein sequence ID" value="CAE29610.1"/>
    <property type="molecule type" value="Genomic_DNA"/>
</dbReference>
<dbReference type="SUPFAM" id="SSF46785">
    <property type="entry name" value="Winged helix' DNA-binding domain"/>
    <property type="match status" value="1"/>
</dbReference>
<dbReference type="SMART" id="SM00895">
    <property type="entry name" value="FCD"/>
    <property type="match status" value="1"/>
</dbReference>
<dbReference type="Gene3D" id="1.20.120.530">
    <property type="entry name" value="GntR ligand-binding domain-like"/>
    <property type="match status" value="1"/>
</dbReference>
<dbReference type="PhylomeDB" id="Q6N281"/>
<dbReference type="AlphaFoldDB" id="Q6N281"/>
<dbReference type="Pfam" id="PF07729">
    <property type="entry name" value="FCD"/>
    <property type="match status" value="1"/>
</dbReference>
<organism evidence="5">
    <name type="scientific">Rhodopseudomonas palustris (strain ATCC BAA-98 / CGA009)</name>
    <dbReference type="NCBI Taxonomy" id="258594"/>
    <lineage>
        <taxon>Bacteria</taxon>
        <taxon>Pseudomonadati</taxon>
        <taxon>Pseudomonadota</taxon>
        <taxon>Alphaproteobacteria</taxon>
        <taxon>Hyphomicrobiales</taxon>
        <taxon>Nitrobacteraceae</taxon>
        <taxon>Rhodopseudomonas</taxon>
    </lineage>
</organism>
<dbReference type="CDD" id="cd07377">
    <property type="entry name" value="WHTH_GntR"/>
    <property type="match status" value="1"/>
</dbReference>
<dbReference type="GO" id="GO:0003700">
    <property type="term" value="F:DNA-binding transcription factor activity"/>
    <property type="evidence" value="ECO:0007669"/>
    <property type="project" value="InterPro"/>
</dbReference>
<gene>
    <name evidence="5" type="ordered locus">RPA4169</name>
</gene>
<dbReference type="Pfam" id="PF00392">
    <property type="entry name" value="GntR"/>
    <property type="match status" value="1"/>
</dbReference>
<proteinExistence type="predicted"/>
<keyword evidence="2" id="KW-0238">DNA-binding</keyword>
<evidence type="ECO:0000256" key="2">
    <source>
        <dbReference type="ARBA" id="ARBA00023125"/>
    </source>
</evidence>